<comment type="caution">
    <text evidence="1">The sequence shown here is derived from an EMBL/GenBank/DDBJ whole genome shotgun (WGS) entry which is preliminary data.</text>
</comment>
<name>A0ABR0T9G8_AURPU</name>
<evidence type="ECO:0000313" key="1">
    <source>
        <dbReference type="EMBL" id="KAK6000576.1"/>
    </source>
</evidence>
<proteinExistence type="predicted"/>
<keyword evidence="2" id="KW-1185">Reference proteome</keyword>
<protein>
    <submittedName>
        <fullName evidence="1">Uncharacterized protein</fullName>
    </submittedName>
</protein>
<evidence type="ECO:0000313" key="2">
    <source>
        <dbReference type="Proteomes" id="UP001341245"/>
    </source>
</evidence>
<dbReference type="Proteomes" id="UP001341245">
    <property type="component" value="Unassembled WGS sequence"/>
</dbReference>
<gene>
    <name evidence="1" type="ORF">QM012_003301</name>
</gene>
<sequence>MGPVAISEVTTQTLGPIKAEDDEEDVYHGHDGLRRGIFGEIHVQKSCHAYILEGTLFVASLRRQIPWFLSIIGYSHLIHVARDELTDHVSSLALTSCSFIP</sequence>
<reference evidence="1 2" key="1">
    <citation type="submission" date="2023-11" db="EMBL/GenBank/DDBJ databases">
        <title>Draft genome sequence and annotation of the polyextremotolerant black yeast-like fungus Aureobasidium pullulans NRRL 62042.</title>
        <authorList>
            <person name="Dielentheis-Frenken M.R.E."/>
            <person name="Wibberg D."/>
            <person name="Blank L.M."/>
            <person name="Tiso T."/>
        </authorList>
    </citation>
    <scope>NUCLEOTIDE SEQUENCE [LARGE SCALE GENOMIC DNA]</scope>
    <source>
        <strain evidence="1 2">NRRL 62042</strain>
    </source>
</reference>
<organism evidence="1 2">
    <name type="scientific">Aureobasidium pullulans</name>
    <name type="common">Black yeast</name>
    <name type="synonym">Pullularia pullulans</name>
    <dbReference type="NCBI Taxonomy" id="5580"/>
    <lineage>
        <taxon>Eukaryota</taxon>
        <taxon>Fungi</taxon>
        <taxon>Dikarya</taxon>
        <taxon>Ascomycota</taxon>
        <taxon>Pezizomycotina</taxon>
        <taxon>Dothideomycetes</taxon>
        <taxon>Dothideomycetidae</taxon>
        <taxon>Dothideales</taxon>
        <taxon>Saccotheciaceae</taxon>
        <taxon>Aureobasidium</taxon>
    </lineage>
</organism>
<dbReference type="EMBL" id="JASGXD010000016">
    <property type="protein sequence ID" value="KAK6000576.1"/>
    <property type="molecule type" value="Genomic_DNA"/>
</dbReference>
<accession>A0ABR0T9G8</accession>